<sequence>MNQVINIQEKTTQKRVVSEKELLHMIKVMNASFYAYVNNVCEDCIELDNKIYKFGCNTGLQMYITKMNTEFLYYVKLLSDENYNRNAIRDYIIACNETIKNYYESLNLSNDIITKVYEDNNVGIIKFLNFNDNLINILHKLISKYDYDFTYINELAI</sequence>
<dbReference type="Proteomes" id="UP000001520">
    <property type="component" value="Plasmid megaplasmid pDF308"/>
</dbReference>
<protein>
    <submittedName>
        <fullName evidence="1">Uncharacterized protein</fullName>
    </submittedName>
</protein>
<dbReference type="KEGG" id="ddf:DEFDS_P235"/>
<evidence type="ECO:0000313" key="1">
    <source>
        <dbReference type="EMBL" id="BAI81855.1"/>
    </source>
</evidence>
<dbReference type="HOGENOM" id="CLU_1675007_0_0_0"/>
<keyword evidence="1" id="KW-0614">Plasmid</keyword>
<evidence type="ECO:0000313" key="2">
    <source>
        <dbReference type="Proteomes" id="UP000001520"/>
    </source>
</evidence>
<accession>D3PF63</accession>
<keyword evidence="2" id="KW-1185">Reference proteome</keyword>
<organism evidence="1 2">
    <name type="scientific">Deferribacter desulfuricans (strain DSM 14783 / JCM 11476 / NBRC 101012 / SSM1)</name>
    <dbReference type="NCBI Taxonomy" id="639282"/>
    <lineage>
        <taxon>Bacteria</taxon>
        <taxon>Pseudomonadati</taxon>
        <taxon>Deferribacterota</taxon>
        <taxon>Deferribacteres</taxon>
        <taxon>Deferribacterales</taxon>
        <taxon>Deferribacteraceae</taxon>
        <taxon>Deferribacter</taxon>
    </lineage>
</organism>
<geneLocation type="plasmid" evidence="1 2">
    <name>megaplasmid pDF308</name>
</geneLocation>
<reference evidence="1 2" key="1">
    <citation type="journal article" date="2010" name="DNA Res.">
        <title>Bacterial lifestyle in a deep-sea hydrothermal vent chimney revealed by the genome sequence of the thermophilic bacterium Deferribacter desulfuricans SSM1.</title>
        <authorList>
            <person name="Takaki Y."/>
            <person name="Shimamura S."/>
            <person name="Nakagawa S."/>
            <person name="Fukuhara Y."/>
            <person name="Horikawa H."/>
            <person name="Ankai A."/>
            <person name="Harada T."/>
            <person name="Hosoyama A."/>
            <person name="Oguchi A."/>
            <person name="Fukui S."/>
            <person name="Fujita N."/>
            <person name="Takami H."/>
            <person name="Takai K."/>
        </authorList>
    </citation>
    <scope>NUCLEOTIDE SEQUENCE [LARGE SCALE GENOMIC DNA]</scope>
    <source>
        <strain evidence="2">DSM 14783 / JCM 11476 / NBRC 101012 / SSM1</strain>
        <plasmid evidence="2">Plasmid megaplasmid pDF308</plasmid>
    </source>
</reference>
<name>D3PF63_DEFDS</name>
<gene>
    <name evidence="1" type="ordered locus">DEFDS_P235</name>
</gene>
<dbReference type="AlphaFoldDB" id="D3PF63"/>
<dbReference type="RefSeq" id="WP_013009067.1">
    <property type="nucleotide sequence ID" value="NC_013940.1"/>
</dbReference>
<proteinExistence type="predicted"/>
<dbReference type="EMBL" id="AP011530">
    <property type="protein sequence ID" value="BAI81855.1"/>
    <property type="molecule type" value="Genomic_DNA"/>
</dbReference>